<comment type="similarity">
    <text evidence="2">Belongs to the complex I subunit 6 family.</text>
</comment>
<organism evidence="17">
    <name type="scientific">Pseudocolaspis sp. EMHAU_15070625</name>
    <dbReference type="NCBI Taxonomy" id="2480063"/>
    <lineage>
        <taxon>Eukaryota</taxon>
        <taxon>Metazoa</taxon>
        <taxon>Ecdysozoa</taxon>
        <taxon>Arthropoda</taxon>
        <taxon>Hexapoda</taxon>
        <taxon>Insecta</taxon>
        <taxon>Pterygota</taxon>
        <taxon>Neoptera</taxon>
        <taxon>Endopterygota</taxon>
        <taxon>Coleoptera</taxon>
        <taxon>Polyphaga</taxon>
        <taxon>Cucujiformia</taxon>
        <taxon>Chrysomeloidea</taxon>
        <taxon>Chrysomelidae</taxon>
        <taxon>Eumolpinae</taxon>
        <taxon>Pseudocolaspis</taxon>
    </lineage>
</organism>
<evidence type="ECO:0000256" key="16">
    <source>
        <dbReference type="SAM" id="Phobius"/>
    </source>
</evidence>
<keyword evidence="5" id="KW-0813">Transport</keyword>
<sequence length="170" mass="19797">MFIKLSLDMKIMLMFIPISISFMMLNHPLSMGFNILMLTILISLTTGMMNSTFWFSYILFLVLIGGLLILFIYMTSIASNEKFKFSSKMIIINMSTITISYLLLKNNFKLNLKIKDMNQYMDPMNFTMTNLKYFSPSLMIILISAMMYLLITLIMIVKITKKEKGPIRQK</sequence>
<feature type="transmembrane region" description="Helical" evidence="16">
    <location>
        <begin position="133"/>
        <end position="157"/>
    </location>
</feature>
<dbReference type="GO" id="GO:0008137">
    <property type="term" value="F:NADH dehydrogenase (ubiquinone) activity"/>
    <property type="evidence" value="ECO:0007669"/>
    <property type="project" value="UniProtKB-EC"/>
</dbReference>
<evidence type="ECO:0000256" key="15">
    <source>
        <dbReference type="ARBA" id="ARBA00049551"/>
    </source>
</evidence>
<keyword evidence="12 17" id="KW-0496">Mitochondrion</keyword>
<geneLocation type="mitochondrion" evidence="17"/>
<keyword evidence="8" id="KW-1278">Translocase</keyword>
<evidence type="ECO:0000256" key="10">
    <source>
        <dbReference type="ARBA" id="ARBA00022989"/>
    </source>
</evidence>
<comment type="subcellular location">
    <subcellularLocation>
        <location evidence="1">Mitochondrion membrane</location>
        <topology evidence="1">Multi-pass membrane protein</topology>
    </subcellularLocation>
</comment>
<feature type="transmembrane region" description="Helical" evidence="16">
    <location>
        <begin position="54"/>
        <end position="73"/>
    </location>
</feature>
<dbReference type="GO" id="GO:0031966">
    <property type="term" value="C:mitochondrial membrane"/>
    <property type="evidence" value="ECO:0007669"/>
    <property type="project" value="UniProtKB-SubCell"/>
</dbReference>
<keyword evidence="6" id="KW-0679">Respiratory chain</keyword>
<evidence type="ECO:0000313" key="17">
    <source>
        <dbReference type="EMBL" id="AYM85186.1"/>
    </source>
</evidence>
<evidence type="ECO:0000256" key="11">
    <source>
        <dbReference type="ARBA" id="ARBA00023027"/>
    </source>
</evidence>
<evidence type="ECO:0000256" key="14">
    <source>
        <dbReference type="ARBA" id="ARBA00031019"/>
    </source>
</evidence>
<evidence type="ECO:0000256" key="3">
    <source>
        <dbReference type="ARBA" id="ARBA00012944"/>
    </source>
</evidence>
<dbReference type="EMBL" id="KY039145">
    <property type="protein sequence ID" value="AYM85186.1"/>
    <property type="molecule type" value="Genomic_DNA"/>
</dbReference>
<keyword evidence="11" id="KW-0520">NAD</keyword>
<dbReference type="InterPro" id="IPR050269">
    <property type="entry name" value="ComplexI_Subunit6"/>
</dbReference>
<keyword evidence="13 16" id="KW-0472">Membrane</keyword>
<evidence type="ECO:0000256" key="7">
    <source>
        <dbReference type="ARBA" id="ARBA00022692"/>
    </source>
</evidence>
<keyword evidence="10 16" id="KW-1133">Transmembrane helix</keyword>
<evidence type="ECO:0000256" key="4">
    <source>
        <dbReference type="ARBA" id="ARBA00021095"/>
    </source>
</evidence>
<keyword evidence="9" id="KW-0249">Electron transport</keyword>
<name>A0A3G2EZV3_9CUCU</name>
<dbReference type="EC" id="7.1.1.2" evidence="3"/>
<evidence type="ECO:0000256" key="13">
    <source>
        <dbReference type="ARBA" id="ARBA00023136"/>
    </source>
</evidence>
<evidence type="ECO:0000256" key="12">
    <source>
        <dbReference type="ARBA" id="ARBA00023128"/>
    </source>
</evidence>
<dbReference type="PANTHER" id="PTHR11435:SF1">
    <property type="entry name" value="NADH-UBIQUINONE OXIDOREDUCTASE CHAIN 6"/>
    <property type="match status" value="1"/>
</dbReference>
<protein>
    <recommendedName>
        <fullName evidence="4">NADH-ubiquinone oxidoreductase chain 6</fullName>
        <ecNumber evidence="3">7.1.1.2</ecNumber>
    </recommendedName>
    <alternativeName>
        <fullName evidence="14">NADH dehydrogenase subunit 6</fullName>
    </alternativeName>
</protein>
<dbReference type="PANTHER" id="PTHR11435">
    <property type="entry name" value="NADH UBIQUINONE OXIDOREDUCTASE SUBUNIT ND6"/>
    <property type="match status" value="1"/>
</dbReference>
<accession>A0A3G2EZV3</accession>
<dbReference type="AlphaFoldDB" id="A0A3G2EZV3"/>
<keyword evidence="7 16" id="KW-0812">Transmembrane</keyword>
<proteinExistence type="inferred from homology"/>
<evidence type="ECO:0000256" key="1">
    <source>
        <dbReference type="ARBA" id="ARBA00004225"/>
    </source>
</evidence>
<reference evidence="17" key="1">
    <citation type="journal article" date="2018" name="Mitochondrial DNA A DNA Mapp Seq Anal">
        <title>Reconstruction of mitogenomes by NGS and phylogenetic implications for leaf beetles.</title>
        <authorList>
            <person name="Song N."/>
            <person name="Yin X."/>
            <person name="Zhao X."/>
            <person name="Chen J."/>
            <person name="Yin J."/>
        </authorList>
    </citation>
    <scope>NUCLEOTIDE SEQUENCE</scope>
</reference>
<evidence type="ECO:0000256" key="6">
    <source>
        <dbReference type="ARBA" id="ARBA00022660"/>
    </source>
</evidence>
<feature type="transmembrane region" description="Helical" evidence="16">
    <location>
        <begin position="12"/>
        <end position="42"/>
    </location>
</feature>
<evidence type="ECO:0000256" key="5">
    <source>
        <dbReference type="ARBA" id="ARBA00022448"/>
    </source>
</evidence>
<evidence type="ECO:0000256" key="8">
    <source>
        <dbReference type="ARBA" id="ARBA00022967"/>
    </source>
</evidence>
<comment type="catalytic activity">
    <reaction evidence="15">
        <text>a ubiquinone + NADH + 5 H(+)(in) = a ubiquinol + NAD(+) + 4 H(+)(out)</text>
        <dbReference type="Rhea" id="RHEA:29091"/>
        <dbReference type="Rhea" id="RHEA-COMP:9565"/>
        <dbReference type="Rhea" id="RHEA-COMP:9566"/>
        <dbReference type="ChEBI" id="CHEBI:15378"/>
        <dbReference type="ChEBI" id="CHEBI:16389"/>
        <dbReference type="ChEBI" id="CHEBI:17976"/>
        <dbReference type="ChEBI" id="CHEBI:57540"/>
        <dbReference type="ChEBI" id="CHEBI:57945"/>
        <dbReference type="EC" id="7.1.1.2"/>
    </reaction>
</comment>
<evidence type="ECO:0000256" key="2">
    <source>
        <dbReference type="ARBA" id="ARBA00005698"/>
    </source>
</evidence>
<evidence type="ECO:0000256" key="9">
    <source>
        <dbReference type="ARBA" id="ARBA00022982"/>
    </source>
</evidence>
<feature type="transmembrane region" description="Helical" evidence="16">
    <location>
        <begin position="85"/>
        <end position="104"/>
    </location>
</feature>
<gene>
    <name evidence="17" type="primary">ND6</name>
</gene>